<dbReference type="AlphaFoldDB" id="A0A6P8IIU0"/>
<feature type="transmembrane region" description="Helical" evidence="7">
    <location>
        <begin position="31"/>
        <end position="51"/>
    </location>
</feature>
<feature type="transmembrane region" description="Helical" evidence="7">
    <location>
        <begin position="702"/>
        <end position="719"/>
    </location>
</feature>
<reference evidence="10" key="1">
    <citation type="submission" date="2025-08" db="UniProtKB">
        <authorList>
            <consortium name="RefSeq"/>
        </authorList>
    </citation>
    <scope>IDENTIFICATION</scope>
    <source>
        <tissue evidence="10">Tentacle</tissue>
    </source>
</reference>
<feature type="transmembrane region" description="Helical" evidence="7">
    <location>
        <begin position="907"/>
        <end position="925"/>
    </location>
</feature>
<feature type="transmembrane region" description="Helical" evidence="7">
    <location>
        <begin position="91"/>
        <end position="110"/>
    </location>
</feature>
<dbReference type="InterPro" id="IPR036259">
    <property type="entry name" value="MFS_trans_sf"/>
</dbReference>
<evidence type="ECO:0000313" key="9">
    <source>
        <dbReference type="Proteomes" id="UP000515163"/>
    </source>
</evidence>
<feature type="transmembrane region" description="Helical" evidence="7">
    <location>
        <begin position="811"/>
        <end position="831"/>
    </location>
</feature>
<name>A0A6P8IIU0_ACTTE</name>
<accession>A0A6P8IIU0</accession>
<feature type="compositionally biased region" description="Basic and acidic residues" evidence="6">
    <location>
        <begin position="230"/>
        <end position="253"/>
    </location>
</feature>
<keyword evidence="3 7" id="KW-0812">Transmembrane</keyword>
<dbReference type="CDD" id="cd17335">
    <property type="entry name" value="MFS_MFSD6"/>
    <property type="match status" value="1"/>
</dbReference>
<evidence type="ECO:0000256" key="4">
    <source>
        <dbReference type="ARBA" id="ARBA00022989"/>
    </source>
</evidence>
<feature type="transmembrane region" description="Helical" evidence="7">
    <location>
        <begin position="731"/>
        <end position="755"/>
    </location>
</feature>
<dbReference type="KEGG" id="aten:116301798"/>
<dbReference type="InterPro" id="IPR024989">
    <property type="entry name" value="MFS_assoc_dom"/>
</dbReference>
<evidence type="ECO:0000313" key="10">
    <source>
        <dbReference type="RefSeq" id="XP_031566776.1"/>
    </source>
</evidence>
<evidence type="ECO:0000256" key="5">
    <source>
        <dbReference type="ARBA" id="ARBA00023136"/>
    </source>
</evidence>
<sequence>MKMGCRSLKPLKKDKSQTFQAINKDLLPFKAFYFFFLSGFGSLFPYLPVYFRQIGLPASHVGLLIGLRPIVQLASAPFWAIMADKYKKRKAILVMSILAWLVMTLAMAFVEPTDGICEVRAENETTSRFVNYTKIKTGFFRRSFPEEEQENVLEQRSADLAAASIMKQVSSQDALKTELHLASFQNVLEIKDISKPNHPNVVSTKTGQTDTKATSDLASSSPPNFSNDKNIFRVDKKPSDPIDIQPDWKNDQKKLKRSKEGNVGGFGNRNQNPQNNHIDQNKNATGDAVSQVNNNSTITDKKSTSRFENYNGYHSKTQRTLPRLLAFTKKAIATDFQSKTRKIPGFLVANVSQGDSKSGKKTGANLTEINNQHDSTSQKEKNLHQEDAMLLSSPRKTRHKVRGIVVQFSQGDFDNSHSTKEQNVPTHMESGNKEVESGSAEVEASGSHDGETLTTSYTENVKDAAQKLKIQIAKSVNFLSSMAENSSKSLLHQTIAMFSHKNATIPTNSEDQRNTSQLSNAFRNLIKLSQKYISSEVPAEGSAEGSSSLHTKHDFTSLAHLMLNQKDDLKDLDNLHQEKMGNTNKDVIHHNVLPDHILQYSHSNKTTVLQDDNVQEEVTSGSGMGILRELAPPTSESPISQFKIKFINVLNSNKLEMSRIFTILLIIVVVGEFLESPSFTLTDASLLEILGENRRFYGKQRLWGSIGFGVCSFIAGLLLERSGHVVCGEQYTDYTICFCFFGILMFLTLFVTTSFDFHYSDVQSSSASVLSSLCNLHYGSCLLAACVMGIDFSMCHNFLTWFLDDLGATKSLMGLAVVSRAFADTITFYFAGSIIKAIGQIRVMIMVFISYTVILLTLSILHNPWWAIPVEILDGITYAMAWSACTSYLAGAVPAESVTTLQGILQGIYWGLGTGSGTITGGYLIHHIGAVSTFRMTAAFTFLVCVLFSTIQWKWTSGTANEYPQTKYTYLPAVESKDTETLLRGYELPRDKRRHERTKTKLNNPY</sequence>
<keyword evidence="5 7" id="KW-0472">Membrane</keyword>
<dbReference type="PANTHER" id="PTHR16172:SF2">
    <property type="entry name" value="MAJOR FACILITATOR SUPERFAMILY DOMAIN-CONTAINING PROTEIN 6"/>
    <property type="match status" value="1"/>
</dbReference>
<comment type="subcellular location">
    <subcellularLocation>
        <location evidence="1">Membrane</location>
        <topology evidence="1">Multi-pass membrane protein</topology>
    </subcellularLocation>
</comment>
<dbReference type="RefSeq" id="XP_031566776.1">
    <property type="nucleotide sequence ID" value="XM_031710916.1"/>
</dbReference>
<evidence type="ECO:0000256" key="2">
    <source>
        <dbReference type="ARBA" id="ARBA00005241"/>
    </source>
</evidence>
<evidence type="ECO:0000256" key="3">
    <source>
        <dbReference type="ARBA" id="ARBA00022692"/>
    </source>
</evidence>
<dbReference type="OrthoDB" id="5989317at2759"/>
<feature type="region of interest" description="Disordered" evidence="6">
    <location>
        <begin position="195"/>
        <end position="290"/>
    </location>
</feature>
<dbReference type="PANTHER" id="PTHR16172">
    <property type="entry name" value="MAJOR FACILITATOR SUPERFAMILY DOMAIN-CONTAINING PROTEIN 6-LIKE"/>
    <property type="match status" value="1"/>
</dbReference>
<feature type="compositionally biased region" description="Polar residues" evidence="6">
    <location>
        <begin position="268"/>
        <end position="290"/>
    </location>
</feature>
<dbReference type="SUPFAM" id="SSF103473">
    <property type="entry name" value="MFS general substrate transporter"/>
    <property type="match status" value="2"/>
</dbReference>
<keyword evidence="4 7" id="KW-1133">Transmembrane helix</keyword>
<feature type="transmembrane region" description="Helical" evidence="7">
    <location>
        <begin position="776"/>
        <end position="799"/>
    </location>
</feature>
<feature type="region of interest" description="Disordered" evidence="6">
    <location>
        <begin position="412"/>
        <end position="453"/>
    </location>
</feature>
<feature type="transmembrane region" description="Helical" evidence="7">
    <location>
        <begin position="660"/>
        <end position="681"/>
    </location>
</feature>
<evidence type="ECO:0000256" key="7">
    <source>
        <dbReference type="SAM" id="Phobius"/>
    </source>
</evidence>
<feature type="transmembrane region" description="Helical" evidence="7">
    <location>
        <begin position="57"/>
        <end position="79"/>
    </location>
</feature>
<dbReference type="Proteomes" id="UP000515163">
    <property type="component" value="Unplaced"/>
</dbReference>
<dbReference type="InParanoid" id="A0A6P8IIU0"/>
<organism evidence="9 10">
    <name type="scientific">Actinia tenebrosa</name>
    <name type="common">Australian red waratah sea anemone</name>
    <dbReference type="NCBI Taxonomy" id="6105"/>
    <lineage>
        <taxon>Eukaryota</taxon>
        <taxon>Metazoa</taxon>
        <taxon>Cnidaria</taxon>
        <taxon>Anthozoa</taxon>
        <taxon>Hexacorallia</taxon>
        <taxon>Actiniaria</taxon>
        <taxon>Actiniidae</taxon>
        <taxon>Actinia</taxon>
    </lineage>
</organism>
<dbReference type="Pfam" id="PF12832">
    <property type="entry name" value="MFS_1_like"/>
    <property type="match status" value="1"/>
</dbReference>
<evidence type="ECO:0000256" key="1">
    <source>
        <dbReference type="ARBA" id="ARBA00004141"/>
    </source>
</evidence>
<proteinExistence type="inferred from homology"/>
<feature type="domain" description="Major facilitator superfamily associated" evidence="8">
    <location>
        <begin position="29"/>
        <end position="936"/>
    </location>
</feature>
<comment type="similarity">
    <text evidence="2">Belongs to the major facilitator superfamily. MFSD6 family.</text>
</comment>
<keyword evidence="9" id="KW-1185">Reference proteome</keyword>
<feature type="transmembrane region" description="Helical" evidence="7">
    <location>
        <begin position="937"/>
        <end position="955"/>
    </location>
</feature>
<evidence type="ECO:0000259" key="8">
    <source>
        <dbReference type="Pfam" id="PF12832"/>
    </source>
</evidence>
<dbReference type="GeneID" id="116301798"/>
<protein>
    <submittedName>
        <fullName evidence="10">Uncharacterized protein LOC116301798</fullName>
    </submittedName>
</protein>
<feature type="transmembrane region" description="Helical" evidence="7">
    <location>
        <begin position="843"/>
        <end position="861"/>
    </location>
</feature>
<dbReference type="InterPro" id="IPR051717">
    <property type="entry name" value="MFS_MFSD6"/>
</dbReference>
<feature type="compositionally biased region" description="Polar residues" evidence="6">
    <location>
        <begin position="200"/>
        <end position="229"/>
    </location>
</feature>
<dbReference type="GO" id="GO:0016020">
    <property type="term" value="C:membrane"/>
    <property type="evidence" value="ECO:0007669"/>
    <property type="project" value="UniProtKB-SubCell"/>
</dbReference>
<gene>
    <name evidence="10" type="primary">LOC116301798</name>
</gene>
<dbReference type="Gene3D" id="1.20.1250.20">
    <property type="entry name" value="MFS general substrate transporter like domains"/>
    <property type="match status" value="3"/>
</dbReference>
<evidence type="ECO:0000256" key="6">
    <source>
        <dbReference type="SAM" id="MobiDB-lite"/>
    </source>
</evidence>